<evidence type="ECO:0000256" key="1">
    <source>
        <dbReference type="SAM" id="MobiDB-lite"/>
    </source>
</evidence>
<dbReference type="eggNOG" id="ENOG502SEVN">
    <property type="taxonomic scope" value="Eukaryota"/>
</dbReference>
<feature type="compositionally biased region" description="Polar residues" evidence="1">
    <location>
        <begin position="254"/>
        <end position="269"/>
    </location>
</feature>
<accession>W9WYB4</accession>
<dbReference type="RefSeq" id="XP_007742870.1">
    <property type="nucleotide sequence ID" value="XM_007744680.1"/>
</dbReference>
<protein>
    <submittedName>
        <fullName evidence="2">Uncharacterized protein</fullName>
    </submittedName>
</protein>
<name>W9WYB4_9EURO</name>
<sequence>MASAGAISTPLQPHTMNESPSTISPSSPQKISPRRSPYFANSSAPPQEPHAADTVTSSPRPYTFTPQRVKFLPRAWERRPTTPFVARNDAQKIWRRVPLGVIGSNIGENWRKETKKLTTRPVKRLRVAHLGGDGDKENVGYIASRWDEGEMTTPSPKRKASECGGVADREIDWEDQNIPVAVHDNVEDDEDLRNSQRGTASPILGSHDVSESWIKGEGVDNEADLSSAVLDSAGPALEVVDLRQPPAPVCEPVNFSSSSSLTAMESPSGTPMKPVDAETDPCGEQHQNALSPTTIATAPDTIESVTSPADHDDTAYLHDFLSRARARKAAREQALQENPVQVQEMAEAADLSVEELRSSHIEDVAILSVPMPDSKETSATLSVTQEPEINISPRRSSRLTTRLPRPQRPVTSLPSNTSLKRFSGMEFIAANREAQSIAVATRTNTKNNKGGAVSAKVRLIQLNAEVKARQSPEGDALEPSSPETAAKKKKSGAKEVTWAAKLVTFQDGEVADSTGDEAADEGNENVKVDSNSEDEGEANEGVEKQRSLVRQRNRGVKKVRKLRKLNGGSVNGTPAPKKTTNIPLPVGSHSSLSAKAVGLVIQAEDGVEGEKNTIQTRMRTRISKAV</sequence>
<feature type="region of interest" description="Disordered" evidence="1">
    <location>
        <begin position="184"/>
        <end position="209"/>
    </location>
</feature>
<feature type="compositionally biased region" description="Polar residues" evidence="1">
    <location>
        <begin position="9"/>
        <end position="30"/>
    </location>
</feature>
<keyword evidence="3" id="KW-1185">Reference proteome</keyword>
<feature type="region of interest" description="Disordered" evidence="1">
    <location>
        <begin position="1"/>
        <end position="66"/>
    </location>
</feature>
<feature type="compositionally biased region" description="Basic residues" evidence="1">
    <location>
        <begin position="547"/>
        <end position="558"/>
    </location>
</feature>
<evidence type="ECO:0000313" key="3">
    <source>
        <dbReference type="Proteomes" id="UP000019471"/>
    </source>
</evidence>
<feature type="region of interest" description="Disordered" evidence="1">
    <location>
        <begin position="467"/>
        <end position="493"/>
    </location>
</feature>
<dbReference type="EMBL" id="AMGX01000005">
    <property type="protein sequence ID" value="EXJ72923.1"/>
    <property type="molecule type" value="Genomic_DNA"/>
</dbReference>
<dbReference type="HOGENOM" id="CLU_031487_0_0_1"/>
<feature type="compositionally biased region" description="Polar residues" evidence="1">
    <location>
        <begin position="54"/>
        <end position="66"/>
    </location>
</feature>
<dbReference type="OrthoDB" id="4207369at2759"/>
<feature type="region of interest" description="Disordered" evidence="1">
    <location>
        <begin position="508"/>
        <end position="558"/>
    </location>
</feature>
<feature type="region of interest" description="Disordered" evidence="1">
    <location>
        <begin position="379"/>
        <end position="417"/>
    </location>
</feature>
<gene>
    <name evidence="2" type="ORF">A1O5_04072</name>
</gene>
<feature type="compositionally biased region" description="Acidic residues" evidence="1">
    <location>
        <begin position="514"/>
        <end position="523"/>
    </location>
</feature>
<reference evidence="2 3" key="1">
    <citation type="submission" date="2013-03" db="EMBL/GenBank/DDBJ databases">
        <title>The Genome Sequence of Cladophialophora psammophila CBS 110553.</title>
        <authorList>
            <consortium name="The Broad Institute Genomics Platform"/>
            <person name="Cuomo C."/>
            <person name="de Hoog S."/>
            <person name="Gorbushina A."/>
            <person name="Walker B."/>
            <person name="Young S.K."/>
            <person name="Zeng Q."/>
            <person name="Gargeya S."/>
            <person name="Fitzgerald M."/>
            <person name="Haas B."/>
            <person name="Abouelleil A."/>
            <person name="Allen A.W."/>
            <person name="Alvarado L."/>
            <person name="Arachchi H.M."/>
            <person name="Berlin A.M."/>
            <person name="Chapman S.B."/>
            <person name="Gainer-Dewar J."/>
            <person name="Goldberg J."/>
            <person name="Griggs A."/>
            <person name="Gujja S."/>
            <person name="Hansen M."/>
            <person name="Howarth C."/>
            <person name="Imamovic A."/>
            <person name="Ireland A."/>
            <person name="Larimer J."/>
            <person name="McCowan C."/>
            <person name="Murphy C."/>
            <person name="Pearson M."/>
            <person name="Poon T.W."/>
            <person name="Priest M."/>
            <person name="Roberts A."/>
            <person name="Saif S."/>
            <person name="Shea T."/>
            <person name="Sisk P."/>
            <person name="Sykes S."/>
            <person name="Wortman J."/>
            <person name="Nusbaum C."/>
            <person name="Birren B."/>
        </authorList>
    </citation>
    <scope>NUCLEOTIDE SEQUENCE [LARGE SCALE GENOMIC DNA]</scope>
    <source>
        <strain evidence="2 3">CBS 110553</strain>
    </source>
</reference>
<organism evidence="2 3">
    <name type="scientific">Cladophialophora psammophila CBS 110553</name>
    <dbReference type="NCBI Taxonomy" id="1182543"/>
    <lineage>
        <taxon>Eukaryota</taxon>
        <taxon>Fungi</taxon>
        <taxon>Dikarya</taxon>
        <taxon>Ascomycota</taxon>
        <taxon>Pezizomycotina</taxon>
        <taxon>Eurotiomycetes</taxon>
        <taxon>Chaetothyriomycetidae</taxon>
        <taxon>Chaetothyriales</taxon>
        <taxon>Herpotrichiellaceae</taxon>
        <taxon>Cladophialophora</taxon>
    </lineage>
</organism>
<dbReference type="AlphaFoldDB" id="W9WYB4"/>
<comment type="caution">
    <text evidence="2">The sequence shown here is derived from an EMBL/GenBank/DDBJ whole genome shotgun (WGS) entry which is preliminary data.</text>
</comment>
<dbReference type="GeneID" id="19188797"/>
<feature type="compositionally biased region" description="Low complexity" evidence="1">
    <location>
        <begin position="392"/>
        <end position="404"/>
    </location>
</feature>
<proteinExistence type="predicted"/>
<evidence type="ECO:0000313" key="2">
    <source>
        <dbReference type="EMBL" id="EXJ72923.1"/>
    </source>
</evidence>
<dbReference type="Proteomes" id="UP000019471">
    <property type="component" value="Unassembled WGS sequence"/>
</dbReference>
<feature type="compositionally biased region" description="Acidic residues" evidence="1">
    <location>
        <begin position="531"/>
        <end position="540"/>
    </location>
</feature>
<feature type="region of interest" description="Disordered" evidence="1">
    <location>
        <begin position="251"/>
        <end position="286"/>
    </location>
</feature>